<feature type="compositionally biased region" description="Polar residues" evidence="1">
    <location>
        <begin position="1"/>
        <end position="11"/>
    </location>
</feature>
<feature type="region of interest" description="Disordered" evidence="1">
    <location>
        <begin position="1"/>
        <end position="23"/>
    </location>
</feature>
<keyword evidence="3" id="KW-1185">Reference proteome</keyword>
<evidence type="ECO:0000313" key="3">
    <source>
        <dbReference type="Proteomes" id="UP000218811"/>
    </source>
</evidence>
<evidence type="ECO:0000313" key="2">
    <source>
        <dbReference type="EMBL" id="PCH38791.1"/>
    </source>
</evidence>
<gene>
    <name evidence="2" type="ORF">WOLCODRAFT_161823</name>
</gene>
<accession>A0A2H3JA47</accession>
<reference evidence="2 3" key="1">
    <citation type="journal article" date="2012" name="Science">
        <title>The Paleozoic origin of enzymatic lignin decomposition reconstructed from 31 fungal genomes.</title>
        <authorList>
            <person name="Floudas D."/>
            <person name="Binder M."/>
            <person name="Riley R."/>
            <person name="Barry K."/>
            <person name="Blanchette R.A."/>
            <person name="Henrissat B."/>
            <person name="Martinez A.T."/>
            <person name="Otillar R."/>
            <person name="Spatafora J.W."/>
            <person name="Yadav J.S."/>
            <person name="Aerts A."/>
            <person name="Benoit I."/>
            <person name="Boyd A."/>
            <person name="Carlson A."/>
            <person name="Copeland A."/>
            <person name="Coutinho P.M."/>
            <person name="de Vries R.P."/>
            <person name="Ferreira P."/>
            <person name="Findley K."/>
            <person name="Foster B."/>
            <person name="Gaskell J."/>
            <person name="Glotzer D."/>
            <person name="Gorecki P."/>
            <person name="Heitman J."/>
            <person name="Hesse C."/>
            <person name="Hori C."/>
            <person name="Igarashi K."/>
            <person name="Jurgens J.A."/>
            <person name="Kallen N."/>
            <person name="Kersten P."/>
            <person name="Kohler A."/>
            <person name="Kuees U."/>
            <person name="Kumar T.K.A."/>
            <person name="Kuo A."/>
            <person name="LaButti K."/>
            <person name="Larrondo L.F."/>
            <person name="Lindquist E."/>
            <person name="Ling A."/>
            <person name="Lombard V."/>
            <person name="Lucas S."/>
            <person name="Lundell T."/>
            <person name="Martin R."/>
            <person name="McLaughlin D.J."/>
            <person name="Morgenstern I."/>
            <person name="Morin E."/>
            <person name="Murat C."/>
            <person name="Nagy L.G."/>
            <person name="Nolan M."/>
            <person name="Ohm R.A."/>
            <person name="Patyshakuliyeva A."/>
            <person name="Rokas A."/>
            <person name="Ruiz-Duenas F.J."/>
            <person name="Sabat G."/>
            <person name="Salamov A."/>
            <person name="Samejima M."/>
            <person name="Schmutz J."/>
            <person name="Slot J.C."/>
            <person name="St John F."/>
            <person name="Stenlid J."/>
            <person name="Sun H."/>
            <person name="Sun S."/>
            <person name="Syed K."/>
            <person name="Tsang A."/>
            <person name="Wiebenga A."/>
            <person name="Young D."/>
            <person name="Pisabarro A."/>
            <person name="Eastwood D.C."/>
            <person name="Martin F."/>
            <person name="Cullen D."/>
            <person name="Grigoriev I.V."/>
            <person name="Hibbett D.S."/>
        </authorList>
    </citation>
    <scope>NUCLEOTIDE SEQUENCE [LARGE SCALE GENOMIC DNA]</scope>
    <source>
        <strain evidence="2 3">MD-104</strain>
    </source>
</reference>
<dbReference type="EMBL" id="KB467942">
    <property type="protein sequence ID" value="PCH38791.1"/>
    <property type="molecule type" value="Genomic_DNA"/>
</dbReference>
<organism evidence="2 3">
    <name type="scientific">Wolfiporia cocos (strain MD-104)</name>
    <name type="common">Brown rot fungus</name>
    <dbReference type="NCBI Taxonomy" id="742152"/>
    <lineage>
        <taxon>Eukaryota</taxon>
        <taxon>Fungi</taxon>
        <taxon>Dikarya</taxon>
        <taxon>Basidiomycota</taxon>
        <taxon>Agaricomycotina</taxon>
        <taxon>Agaricomycetes</taxon>
        <taxon>Polyporales</taxon>
        <taxon>Phaeolaceae</taxon>
        <taxon>Wolfiporia</taxon>
    </lineage>
</organism>
<protein>
    <submittedName>
        <fullName evidence="2">Uncharacterized protein</fullName>
    </submittedName>
</protein>
<dbReference type="Proteomes" id="UP000218811">
    <property type="component" value="Unassembled WGS sequence"/>
</dbReference>
<evidence type="ECO:0000256" key="1">
    <source>
        <dbReference type="SAM" id="MobiDB-lite"/>
    </source>
</evidence>
<sequence length="95" mass="10043">MLDQNGSSSNGGDVEINANDFAQTPIRACTKSERLHRVRDKSACIGIFDIISPALSRADGSLVGASGTADDILDEDAQINAIGKVHTEGRSQENE</sequence>
<name>A0A2H3JA47_WOLCO</name>
<proteinExistence type="predicted"/>
<dbReference type="AlphaFoldDB" id="A0A2H3JA47"/>